<dbReference type="InterPro" id="IPR027417">
    <property type="entry name" value="P-loop_NTPase"/>
</dbReference>
<keyword evidence="1" id="KW-0547">Nucleotide-binding</keyword>
<name>A0ABS7F4Z8_9PROT</name>
<proteinExistence type="predicted"/>
<dbReference type="Gene3D" id="3.40.50.300">
    <property type="entry name" value="P-loop containing nucleotide triphosphate hydrolases"/>
    <property type="match status" value="1"/>
</dbReference>
<evidence type="ECO:0000313" key="6">
    <source>
        <dbReference type="Proteomes" id="UP001519924"/>
    </source>
</evidence>
<dbReference type="RefSeq" id="WP_220118488.1">
    <property type="nucleotide sequence ID" value="NZ_JAHZUY010000049.1"/>
</dbReference>
<organism evidence="5 6">
    <name type="scientific">Caldovatus aquaticus</name>
    <dbReference type="NCBI Taxonomy" id="2865671"/>
    <lineage>
        <taxon>Bacteria</taxon>
        <taxon>Pseudomonadati</taxon>
        <taxon>Pseudomonadota</taxon>
        <taxon>Alphaproteobacteria</taxon>
        <taxon>Acetobacterales</taxon>
        <taxon>Roseomonadaceae</taxon>
        <taxon>Caldovatus</taxon>
    </lineage>
</organism>
<dbReference type="PANTHER" id="PTHR43384">
    <property type="entry name" value="SEPTUM SITE-DETERMINING PROTEIN MIND HOMOLOG, CHLOROPLASTIC-RELATED"/>
    <property type="match status" value="1"/>
</dbReference>
<dbReference type="InterPro" id="IPR025501">
    <property type="entry name" value="MinD_FleN"/>
</dbReference>
<keyword evidence="2" id="KW-0067">ATP-binding</keyword>
<feature type="region of interest" description="Disordered" evidence="3">
    <location>
        <begin position="1"/>
        <end position="26"/>
    </location>
</feature>
<dbReference type="InterPro" id="IPR050625">
    <property type="entry name" value="ParA/MinD_ATPase"/>
</dbReference>
<comment type="caution">
    <text evidence="5">The sequence shown here is derived from an EMBL/GenBank/DDBJ whole genome shotgun (WGS) entry which is preliminary data.</text>
</comment>
<dbReference type="SUPFAM" id="SSF52540">
    <property type="entry name" value="P-loop containing nucleoside triphosphate hydrolases"/>
    <property type="match status" value="1"/>
</dbReference>
<dbReference type="PIRSF" id="PIRSF003092">
    <property type="entry name" value="MinD"/>
    <property type="match status" value="1"/>
</dbReference>
<dbReference type="Proteomes" id="UP001519924">
    <property type="component" value="Unassembled WGS sequence"/>
</dbReference>
<evidence type="ECO:0000256" key="1">
    <source>
        <dbReference type="ARBA" id="ARBA00022741"/>
    </source>
</evidence>
<protein>
    <submittedName>
        <fullName evidence="5">AAA family ATPase</fullName>
    </submittedName>
</protein>
<dbReference type="EMBL" id="JAHZUY010000049">
    <property type="protein sequence ID" value="MBW8270702.1"/>
    <property type="molecule type" value="Genomic_DNA"/>
</dbReference>
<sequence length="279" mass="28437">MTTDAALGAAPRGHAPRPSLAATSAGDLPAPARGRIVAIASGKGGVGKTWLAITLAQALARAGRRVLLVDGDLGLANVDVQLGLDPPHDLGAVLAGRVGLAAAVLRHAAGGFDLLAGRSGSGALAGLDAVALDRVLALLREAAATGWQEVLVDLGAGLDAAQRRIAAAADTLLVVATAEPTSLTDAYAVLKLHGRDRPGGGDARIVVNQAADAASGRRTYEALRRAANAFLRRDVPLLGVVRRDARVPEAIRRRAPLLTRHPNSMAAADVETLARALLS</sequence>
<reference evidence="5 6" key="1">
    <citation type="submission" date="2021-08" db="EMBL/GenBank/DDBJ databases">
        <title>Caldovatus sediminis gen. nov., sp. nov., a moderately thermophilic bacterium isolated from a hot spring.</title>
        <authorList>
            <person name="Hu C.-J."/>
            <person name="Li W.-J."/>
            <person name="Xian W.-D."/>
        </authorList>
    </citation>
    <scope>NUCLEOTIDE SEQUENCE [LARGE SCALE GENOMIC DNA]</scope>
    <source>
        <strain evidence="5 6">SYSU G05006</strain>
    </source>
</reference>
<evidence type="ECO:0000256" key="3">
    <source>
        <dbReference type="SAM" id="MobiDB-lite"/>
    </source>
</evidence>
<dbReference type="Pfam" id="PF01656">
    <property type="entry name" value="CbiA"/>
    <property type="match status" value="1"/>
</dbReference>
<feature type="domain" description="CobQ/CobB/MinD/ParA nucleotide binding" evidence="4">
    <location>
        <begin position="37"/>
        <end position="256"/>
    </location>
</feature>
<evidence type="ECO:0000259" key="4">
    <source>
        <dbReference type="Pfam" id="PF01656"/>
    </source>
</evidence>
<evidence type="ECO:0000256" key="2">
    <source>
        <dbReference type="ARBA" id="ARBA00022840"/>
    </source>
</evidence>
<dbReference type="PANTHER" id="PTHR43384:SF4">
    <property type="entry name" value="CELLULOSE BIOSYNTHESIS PROTEIN BCSQ-RELATED"/>
    <property type="match status" value="1"/>
</dbReference>
<accession>A0ABS7F4Z8</accession>
<dbReference type="InterPro" id="IPR002586">
    <property type="entry name" value="CobQ/CobB/MinD/ParA_Nub-bd_dom"/>
</dbReference>
<gene>
    <name evidence="5" type="ORF">K1J50_14555</name>
</gene>
<evidence type="ECO:0000313" key="5">
    <source>
        <dbReference type="EMBL" id="MBW8270702.1"/>
    </source>
</evidence>
<keyword evidence="6" id="KW-1185">Reference proteome</keyword>